<feature type="compositionally biased region" description="Pro residues" evidence="9">
    <location>
        <begin position="234"/>
        <end position="243"/>
    </location>
</feature>
<protein>
    <recommendedName>
        <fullName evidence="11">RING-type domain-containing protein</fullName>
    </recommendedName>
</protein>
<reference evidence="12 13" key="1">
    <citation type="submission" date="2023-06" db="EMBL/GenBank/DDBJ databases">
        <title>Black Yeasts Isolated from many extreme environments.</title>
        <authorList>
            <person name="Coleine C."/>
            <person name="Stajich J.E."/>
            <person name="Selbmann L."/>
        </authorList>
    </citation>
    <scope>NUCLEOTIDE SEQUENCE [LARGE SCALE GENOMIC DNA]</scope>
    <source>
        <strain evidence="12 13">CCFEE 5887</strain>
    </source>
</reference>
<accession>A0AAV9PQ27</accession>
<dbReference type="EMBL" id="JAXLQG010000038">
    <property type="protein sequence ID" value="KAK5527643.1"/>
    <property type="molecule type" value="Genomic_DNA"/>
</dbReference>
<dbReference type="GO" id="GO:0016020">
    <property type="term" value="C:membrane"/>
    <property type="evidence" value="ECO:0007669"/>
    <property type="project" value="UniProtKB-SubCell"/>
</dbReference>
<comment type="subcellular location">
    <subcellularLocation>
        <location evidence="1">Membrane</location>
    </subcellularLocation>
</comment>
<dbReference type="SMART" id="SM00184">
    <property type="entry name" value="RING"/>
    <property type="match status" value="1"/>
</dbReference>
<dbReference type="PROSITE" id="PS50089">
    <property type="entry name" value="ZF_RING_2"/>
    <property type="match status" value="1"/>
</dbReference>
<keyword evidence="13" id="KW-1185">Reference proteome</keyword>
<keyword evidence="2 10" id="KW-0812">Transmembrane</keyword>
<keyword evidence="5" id="KW-0862">Zinc</keyword>
<dbReference type="AlphaFoldDB" id="A0AAV9PQ27"/>
<dbReference type="Gene3D" id="3.30.40.10">
    <property type="entry name" value="Zinc/RING finger domain, C3HC4 (zinc finger)"/>
    <property type="match status" value="1"/>
</dbReference>
<evidence type="ECO:0000256" key="6">
    <source>
        <dbReference type="ARBA" id="ARBA00022989"/>
    </source>
</evidence>
<evidence type="ECO:0000256" key="2">
    <source>
        <dbReference type="ARBA" id="ARBA00022692"/>
    </source>
</evidence>
<evidence type="ECO:0000259" key="11">
    <source>
        <dbReference type="PROSITE" id="PS50089"/>
    </source>
</evidence>
<dbReference type="Pfam" id="PF13639">
    <property type="entry name" value="zf-RING_2"/>
    <property type="match status" value="1"/>
</dbReference>
<organism evidence="12 13">
    <name type="scientific">Vermiconidia calcicola</name>
    <dbReference type="NCBI Taxonomy" id="1690605"/>
    <lineage>
        <taxon>Eukaryota</taxon>
        <taxon>Fungi</taxon>
        <taxon>Dikarya</taxon>
        <taxon>Ascomycota</taxon>
        <taxon>Pezizomycotina</taxon>
        <taxon>Dothideomycetes</taxon>
        <taxon>Dothideomycetidae</taxon>
        <taxon>Mycosphaerellales</taxon>
        <taxon>Extremaceae</taxon>
        <taxon>Vermiconidia</taxon>
    </lineage>
</organism>
<dbReference type="PANTHER" id="PTHR46539:SF1">
    <property type="entry name" value="E3 UBIQUITIN-PROTEIN LIGASE ATL42"/>
    <property type="match status" value="1"/>
</dbReference>
<dbReference type="InterPro" id="IPR013083">
    <property type="entry name" value="Znf_RING/FYVE/PHD"/>
</dbReference>
<evidence type="ECO:0000313" key="13">
    <source>
        <dbReference type="Proteomes" id="UP001345827"/>
    </source>
</evidence>
<feature type="transmembrane region" description="Helical" evidence="10">
    <location>
        <begin position="30"/>
        <end position="53"/>
    </location>
</feature>
<evidence type="ECO:0000256" key="10">
    <source>
        <dbReference type="SAM" id="Phobius"/>
    </source>
</evidence>
<dbReference type="CDD" id="cd16454">
    <property type="entry name" value="RING-H2_PA-TM-RING"/>
    <property type="match status" value="1"/>
</dbReference>
<dbReference type="PANTHER" id="PTHR46539">
    <property type="entry name" value="E3 UBIQUITIN-PROTEIN LIGASE ATL42"/>
    <property type="match status" value="1"/>
</dbReference>
<evidence type="ECO:0000256" key="4">
    <source>
        <dbReference type="ARBA" id="ARBA00022771"/>
    </source>
</evidence>
<gene>
    <name evidence="12" type="ORF">LTR25_011007</name>
</gene>
<feature type="region of interest" description="Disordered" evidence="9">
    <location>
        <begin position="1"/>
        <end position="21"/>
    </location>
</feature>
<dbReference type="GO" id="GO:0008270">
    <property type="term" value="F:zinc ion binding"/>
    <property type="evidence" value="ECO:0007669"/>
    <property type="project" value="UniProtKB-KW"/>
</dbReference>
<dbReference type="InterPro" id="IPR001841">
    <property type="entry name" value="Znf_RING"/>
</dbReference>
<dbReference type="Proteomes" id="UP001345827">
    <property type="component" value="Unassembled WGS sequence"/>
</dbReference>
<evidence type="ECO:0000256" key="7">
    <source>
        <dbReference type="ARBA" id="ARBA00023136"/>
    </source>
</evidence>
<sequence>MLSVRSGSAQMVPPTPDPQSRFGQKSGFRITIFFGIFSAVFVLVMIAIAIGAFRARQNPERYGPQPARPGRPKQSRAKGLTRAVIESIPIVRFSENNDKDANAAAQRDIELALASPDNGTQSTTVDANNPTSDPDAIIVNSDISINTPATTIEGLSAAQPTFQTRSGSLECSICLEKFVENEEIRVLPCNHKFHPVCIDPWLLNVSGTCPLCRYDLHPATTDDFNTAATSTNEPLPPPPPPPYEVSDNTPARSRFRELRRVHAGPEEYIAALRQLYHEFENHRVSHVSTSIEAAAHQDSRPTSRLRDTFHMQTGPSESHQTLPDDVIRALSLPSRII</sequence>
<evidence type="ECO:0000256" key="1">
    <source>
        <dbReference type="ARBA" id="ARBA00004370"/>
    </source>
</evidence>
<feature type="region of interest" description="Disordered" evidence="9">
    <location>
        <begin position="114"/>
        <end position="133"/>
    </location>
</feature>
<keyword evidence="4 8" id="KW-0863">Zinc-finger</keyword>
<feature type="domain" description="RING-type" evidence="11">
    <location>
        <begin position="171"/>
        <end position="213"/>
    </location>
</feature>
<name>A0AAV9PQ27_9PEZI</name>
<evidence type="ECO:0000256" key="5">
    <source>
        <dbReference type="ARBA" id="ARBA00022833"/>
    </source>
</evidence>
<feature type="compositionally biased region" description="Polar residues" evidence="9">
    <location>
        <begin position="223"/>
        <end position="233"/>
    </location>
</feature>
<feature type="compositionally biased region" description="Polar residues" evidence="9">
    <location>
        <begin position="117"/>
        <end position="132"/>
    </location>
</feature>
<comment type="caution">
    <text evidence="12">The sequence shown here is derived from an EMBL/GenBank/DDBJ whole genome shotgun (WGS) entry which is preliminary data.</text>
</comment>
<dbReference type="SUPFAM" id="SSF57850">
    <property type="entry name" value="RING/U-box"/>
    <property type="match status" value="1"/>
</dbReference>
<evidence type="ECO:0000256" key="8">
    <source>
        <dbReference type="PROSITE-ProRule" id="PRU00175"/>
    </source>
</evidence>
<keyword evidence="3" id="KW-0479">Metal-binding</keyword>
<keyword evidence="6 10" id="KW-1133">Transmembrane helix</keyword>
<keyword evidence="7 10" id="KW-0472">Membrane</keyword>
<evidence type="ECO:0000313" key="12">
    <source>
        <dbReference type="EMBL" id="KAK5527643.1"/>
    </source>
</evidence>
<proteinExistence type="predicted"/>
<feature type="region of interest" description="Disordered" evidence="9">
    <location>
        <begin position="223"/>
        <end position="246"/>
    </location>
</feature>
<evidence type="ECO:0000256" key="9">
    <source>
        <dbReference type="SAM" id="MobiDB-lite"/>
    </source>
</evidence>
<feature type="region of interest" description="Disordered" evidence="9">
    <location>
        <begin position="60"/>
        <end position="79"/>
    </location>
</feature>
<evidence type="ECO:0000256" key="3">
    <source>
        <dbReference type="ARBA" id="ARBA00022723"/>
    </source>
</evidence>